<sequence length="75" mass="8652">MKLSFDCHKVSRLLSDGQDRHLPTTDRARMRLHLVMCQSCRNVDEQMRFLRVALRSLHGPAATRGDDHAPDRDLP</sequence>
<dbReference type="OrthoDB" id="8374021at2"/>
<dbReference type="AlphaFoldDB" id="A0A437R9N6"/>
<dbReference type="Proteomes" id="UP000285575">
    <property type="component" value="Unassembled WGS sequence"/>
</dbReference>
<evidence type="ECO:0000259" key="1">
    <source>
        <dbReference type="Pfam" id="PF13490"/>
    </source>
</evidence>
<comment type="caution">
    <text evidence="2">The sequence shown here is derived from an EMBL/GenBank/DDBJ whole genome shotgun (WGS) entry which is preliminary data.</text>
</comment>
<reference evidence="2 3" key="1">
    <citation type="submission" date="2019-01" db="EMBL/GenBank/DDBJ databases">
        <authorList>
            <person name="Chen W.-M."/>
        </authorList>
    </citation>
    <scope>NUCLEOTIDE SEQUENCE [LARGE SCALE GENOMIC DNA]</scope>
    <source>
        <strain evidence="2 3">KYPY4</strain>
    </source>
</reference>
<evidence type="ECO:0000313" key="3">
    <source>
        <dbReference type="Proteomes" id="UP000285575"/>
    </source>
</evidence>
<dbReference type="InterPro" id="IPR027383">
    <property type="entry name" value="Znf_put"/>
</dbReference>
<name>A0A437R9N6_9BURK</name>
<dbReference type="RefSeq" id="WP_128230691.1">
    <property type="nucleotide sequence ID" value="NZ_SACR01000007.1"/>
</dbReference>
<organism evidence="2 3">
    <name type="scientific">Rubrivivax rivuli</name>
    <dbReference type="NCBI Taxonomy" id="1862385"/>
    <lineage>
        <taxon>Bacteria</taxon>
        <taxon>Pseudomonadati</taxon>
        <taxon>Pseudomonadota</taxon>
        <taxon>Betaproteobacteria</taxon>
        <taxon>Burkholderiales</taxon>
        <taxon>Sphaerotilaceae</taxon>
        <taxon>Rubrivivax</taxon>
    </lineage>
</organism>
<dbReference type="EMBL" id="SACR01000007">
    <property type="protein sequence ID" value="RVU43407.1"/>
    <property type="molecule type" value="Genomic_DNA"/>
</dbReference>
<dbReference type="Pfam" id="PF13490">
    <property type="entry name" value="zf-HC2"/>
    <property type="match status" value="1"/>
</dbReference>
<feature type="domain" description="Putative zinc-finger" evidence="1">
    <location>
        <begin position="7"/>
        <end position="41"/>
    </location>
</feature>
<evidence type="ECO:0000313" key="2">
    <source>
        <dbReference type="EMBL" id="RVU43407.1"/>
    </source>
</evidence>
<protein>
    <submittedName>
        <fullName evidence="2">Zf-HC2 domain-containing protein</fullName>
    </submittedName>
</protein>
<keyword evidence="3" id="KW-1185">Reference proteome</keyword>
<accession>A0A437R9N6</accession>
<gene>
    <name evidence="2" type="ORF">EOE66_20950</name>
</gene>
<proteinExistence type="predicted"/>